<feature type="transmembrane region" description="Helical" evidence="1">
    <location>
        <begin position="123"/>
        <end position="144"/>
    </location>
</feature>
<dbReference type="Proteomes" id="UP000000692">
    <property type="component" value="Chromosome"/>
</dbReference>
<accession>F9Y3Q4</accession>
<sequence length="193" mass="21460">MRYGQGGFAPLGCAHPAYWNQKDVTIFDIISPRAFTSLWFWIGVALVWGHASAQVLGVPWDIIRRAKSGEADSVRDMNDAVRIALGRIARTADKGGIWLAGLIGFAGAALISLGWFYRVEFFRALTCLALPLLALALLDLRWALRIFHGELVGEPLRRTLVRLRWARRAIGALLAFVTLIIGAIDIIRSYILF</sequence>
<organism evidence="2 3">
    <name type="scientific">Ketogulonicigenium vulgare (strain WSH-001)</name>
    <dbReference type="NCBI Taxonomy" id="759362"/>
    <lineage>
        <taxon>Bacteria</taxon>
        <taxon>Pseudomonadati</taxon>
        <taxon>Pseudomonadota</taxon>
        <taxon>Alphaproteobacteria</taxon>
        <taxon>Rhodobacterales</taxon>
        <taxon>Roseobacteraceae</taxon>
        <taxon>Ketogulonicigenium</taxon>
    </lineage>
</organism>
<reference evidence="2 3" key="1">
    <citation type="journal article" date="2011" name="J. Bacteriol.">
        <title>Complete genome sequence of the industrial strain Ketogulonicigenium vulgare WSH-001.</title>
        <authorList>
            <person name="Liu L."/>
            <person name="Li Y."/>
            <person name="Zhang J."/>
            <person name="Zhou Z."/>
            <person name="Liu J."/>
            <person name="Li X."/>
            <person name="Zhou J."/>
            <person name="Du G."/>
            <person name="Wang L."/>
            <person name="Chen J."/>
        </authorList>
    </citation>
    <scope>NUCLEOTIDE SEQUENCE [LARGE SCALE GENOMIC DNA]</scope>
    <source>
        <strain evidence="2 3">WSH-001</strain>
    </source>
</reference>
<name>F9Y3Q4_KETVW</name>
<proteinExistence type="predicted"/>
<evidence type="ECO:0000256" key="1">
    <source>
        <dbReference type="SAM" id="Phobius"/>
    </source>
</evidence>
<evidence type="ECO:0000313" key="2">
    <source>
        <dbReference type="EMBL" id="AEM40418.1"/>
    </source>
</evidence>
<dbReference type="AlphaFoldDB" id="F9Y3Q4"/>
<keyword evidence="1" id="KW-1133">Transmembrane helix</keyword>
<evidence type="ECO:0000313" key="3">
    <source>
        <dbReference type="Proteomes" id="UP000000692"/>
    </source>
</evidence>
<keyword evidence="1" id="KW-0472">Membrane</keyword>
<feature type="transmembrane region" description="Helical" evidence="1">
    <location>
        <begin position="165"/>
        <end position="191"/>
    </location>
</feature>
<keyword evidence="3" id="KW-1185">Reference proteome</keyword>
<feature type="transmembrane region" description="Helical" evidence="1">
    <location>
        <begin position="97"/>
        <end position="117"/>
    </location>
</feature>
<dbReference type="OrthoDB" id="7847071at2"/>
<keyword evidence="1" id="KW-0812">Transmembrane</keyword>
<feature type="transmembrane region" description="Helical" evidence="1">
    <location>
        <begin position="38"/>
        <end position="58"/>
    </location>
</feature>
<protein>
    <submittedName>
        <fullName evidence="2">Component of SufBCD complex</fullName>
    </submittedName>
</protein>
<dbReference type="KEGG" id="kvl:KVU_0579"/>
<dbReference type="EMBL" id="CP002018">
    <property type="protein sequence ID" value="AEM40418.1"/>
    <property type="molecule type" value="Genomic_DNA"/>
</dbReference>
<dbReference type="HOGENOM" id="CLU_109807_0_0_5"/>
<gene>
    <name evidence="2" type="ordered locus">KVU_0579</name>
</gene>